<sequence length="101" mass="11538">MQLPQYPKCTPNFVQYYFESEAQLQTTGNARLYNTSLLSMGSETLWNDNLSIIKKIRSRLFHFVGGSVEGSAGPLMLILLRLESYERALRALVQMDLINHV</sequence>
<name>A0A9P5LX73_9HELO</name>
<accession>A0A9P5LX73</accession>
<organism evidence="1 2">
    <name type="scientific">Botrytis byssoidea</name>
    <dbReference type="NCBI Taxonomy" id="139641"/>
    <lineage>
        <taxon>Eukaryota</taxon>
        <taxon>Fungi</taxon>
        <taxon>Dikarya</taxon>
        <taxon>Ascomycota</taxon>
        <taxon>Pezizomycotina</taxon>
        <taxon>Leotiomycetes</taxon>
        <taxon>Helotiales</taxon>
        <taxon>Sclerotiniaceae</taxon>
        <taxon>Botrytis</taxon>
    </lineage>
</organism>
<dbReference type="RefSeq" id="XP_038728497.1">
    <property type="nucleotide sequence ID" value="XM_038880787.1"/>
</dbReference>
<comment type="caution">
    <text evidence="1">The sequence shown here is derived from an EMBL/GenBank/DDBJ whole genome shotgun (WGS) entry which is preliminary data.</text>
</comment>
<protein>
    <submittedName>
        <fullName evidence="1">Uncharacterized protein</fullName>
    </submittedName>
</protein>
<keyword evidence="2" id="KW-1185">Reference proteome</keyword>
<dbReference type="AlphaFoldDB" id="A0A9P5LX73"/>
<evidence type="ECO:0000313" key="1">
    <source>
        <dbReference type="EMBL" id="KAF7926763.1"/>
    </source>
</evidence>
<reference evidence="1 2" key="1">
    <citation type="journal article" date="2020" name="Genome Biol. Evol.">
        <title>Comparative genomics of Sclerotiniaceae.</title>
        <authorList>
            <person name="Valero Jimenez C.A."/>
            <person name="Steentjes M."/>
            <person name="Scholten O.E."/>
            <person name="Van Kan J.A.L."/>
        </authorList>
    </citation>
    <scope>NUCLEOTIDE SEQUENCE [LARGE SCALE GENOMIC DNA]</scope>
    <source>
        <strain evidence="1 2">MUCL 94</strain>
    </source>
</reference>
<dbReference type="Proteomes" id="UP000710849">
    <property type="component" value="Unassembled WGS sequence"/>
</dbReference>
<dbReference type="GeneID" id="62153860"/>
<proteinExistence type="predicted"/>
<gene>
    <name evidence="1" type="ORF">EAE97_010272</name>
</gene>
<evidence type="ECO:0000313" key="2">
    <source>
        <dbReference type="Proteomes" id="UP000710849"/>
    </source>
</evidence>
<dbReference type="EMBL" id="RCSW01000026">
    <property type="protein sequence ID" value="KAF7926763.1"/>
    <property type="molecule type" value="Genomic_DNA"/>
</dbReference>